<dbReference type="RefSeq" id="WP_046761833.1">
    <property type="nucleotide sequence ID" value="NZ_LBIC01000001.1"/>
</dbReference>
<evidence type="ECO:0000313" key="3">
    <source>
        <dbReference type="Proteomes" id="UP000033874"/>
    </source>
</evidence>
<evidence type="ECO:0000313" key="2">
    <source>
        <dbReference type="EMBL" id="KKW93388.1"/>
    </source>
</evidence>
<proteinExistence type="predicted"/>
<dbReference type="AlphaFoldDB" id="A0A0M3AU25"/>
<keyword evidence="2" id="KW-0418">Kinase</keyword>
<keyword evidence="2" id="KW-0808">Transferase</keyword>
<keyword evidence="3" id="KW-1185">Reference proteome</keyword>
<protein>
    <submittedName>
        <fullName evidence="2">Kinase</fullName>
    </submittedName>
</protein>
<dbReference type="PATRIC" id="fig|56193.3.peg.294"/>
<dbReference type="Proteomes" id="UP000033874">
    <property type="component" value="Unassembled WGS sequence"/>
</dbReference>
<gene>
    <name evidence="2" type="ORF">YP76_01435</name>
</gene>
<name>A0A0M3AU25_9SPHN</name>
<dbReference type="EMBL" id="LBIC01000001">
    <property type="protein sequence ID" value="KKW93388.1"/>
    <property type="molecule type" value="Genomic_DNA"/>
</dbReference>
<dbReference type="GO" id="GO:0016301">
    <property type="term" value="F:kinase activity"/>
    <property type="evidence" value="ECO:0007669"/>
    <property type="project" value="UniProtKB-KW"/>
</dbReference>
<dbReference type="PANTHER" id="PTHR10285">
    <property type="entry name" value="URIDINE KINASE"/>
    <property type="match status" value="1"/>
</dbReference>
<reference evidence="2 3" key="1">
    <citation type="submission" date="2015-04" db="EMBL/GenBank/DDBJ databases">
        <title>Genome sequence of aromatic hydrocarbons-degrading Sphingobium chungbukense DJ77.</title>
        <authorList>
            <person name="Kim Y.-C."/>
            <person name="Chae J.-C."/>
        </authorList>
    </citation>
    <scope>NUCLEOTIDE SEQUENCE [LARGE SCALE GENOMIC DNA]</scope>
    <source>
        <strain evidence="2 3">DJ77</strain>
    </source>
</reference>
<dbReference type="STRING" id="56193.YP76_01435"/>
<accession>A0A0M3AU25</accession>
<dbReference type="SUPFAM" id="SSF52540">
    <property type="entry name" value="P-loop containing nucleoside triphosphate hydrolases"/>
    <property type="match status" value="1"/>
</dbReference>
<dbReference type="Pfam" id="PF00485">
    <property type="entry name" value="PRK"/>
    <property type="match status" value="1"/>
</dbReference>
<comment type="caution">
    <text evidence="2">The sequence shown here is derived from an EMBL/GenBank/DDBJ whole genome shotgun (WGS) entry which is preliminary data.</text>
</comment>
<feature type="domain" description="Phosphoribulokinase/uridine kinase" evidence="1">
    <location>
        <begin position="25"/>
        <end position="139"/>
    </location>
</feature>
<dbReference type="InterPro" id="IPR027417">
    <property type="entry name" value="P-loop_NTPase"/>
</dbReference>
<evidence type="ECO:0000259" key="1">
    <source>
        <dbReference type="Pfam" id="PF00485"/>
    </source>
</evidence>
<dbReference type="InterPro" id="IPR006083">
    <property type="entry name" value="PRK/URK"/>
</dbReference>
<sequence length="273" mass="29847">MPGAALDAVEGLVRRTLEGREGLLVVGLCGAQGSGKSTLAAGLRQRLERDGIPSAILSIDDLYRTRAEREELGRTVHPLLRTRGVPGTHDVALGLRVIDALARGEAAPLPRFDKAADDRQPVARWERAAAGTRLLLLEGWCVGARPQAAAALAQPVNALEREEDAQGVWRAYVNRALAGDYQALFARLDRLMLLAAPGFEVVRRWRTQQEHDLRRDAGAGAGVMSDAQVTRFIQHYERLTRHILAEMPGRADLVIALDEARRVIGMGGTDYDR</sequence>
<organism evidence="2 3">
    <name type="scientific">Sphingobium chungbukense</name>
    <dbReference type="NCBI Taxonomy" id="56193"/>
    <lineage>
        <taxon>Bacteria</taxon>
        <taxon>Pseudomonadati</taxon>
        <taxon>Pseudomonadota</taxon>
        <taxon>Alphaproteobacteria</taxon>
        <taxon>Sphingomonadales</taxon>
        <taxon>Sphingomonadaceae</taxon>
        <taxon>Sphingobium</taxon>
    </lineage>
</organism>
<dbReference type="GO" id="GO:0005524">
    <property type="term" value="F:ATP binding"/>
    <property type="evidence" value="ECO:0007669"/>
    <property type="project" value="InterPro"/>
</dbReference>
<dbReference type="Gene3D" id="3.40.50.300">
    <property type="entry name" value="P-loop containing nucleotide triphosphate hydrolases"/>
    <property type="match status" value="1"/>
</dbReference>